<dbReference type="InterPro" id="IPR011990">
    <property type="entry name" value="TPR-like_helical_dom_sf"/>
</dbReference>
<protein>
    <submittedName>
        <fullName evidence="8">Serine/threonine-protein kinase</fullName>
    </submittedName>
</protein>
<evidence type="ECO:0000313" key="8">
    <source>
        <dbReference type="EMBL" id="MDC0722713.1"/>
    </source>
</evidence>
<evidence type="ECO:0000256" key="4">
    <source>
        <dbReference type="ARBA" id="ARBA00022840"/>
    </source>
</evidence>
<dbReference type="Proteomes" id="UP001221686">
    <property type="component" value="Unassembled WGS sequence"/>
</dbReference>
<dbReference type="InterPro" id="IPR000719">
    <property type="entry name" value="Prot_kinase_dom"/>
</dbReference>
<accession>A0ABT5EBA8</accession>
<dbReference type="PROSITE" id="PS00108">
    <property type="entry name" value="PROTEIN_KINASE_ST"/>
    <property type="match status" value="1"/>
</dbReference>
<feature type="binding site" evidence="5">
    <location>
        <position position="99"/>
    </location>
    <ligand>
        <name>ATP</name>
        <dbReference type="ChEBI" id="CHEBI:30616"/>
    </ligand>
</feature>
<dbReference type="GO" id="GO:0016301">
    <property type="term" value="F:kinase activity"/>
    <property type="evidence" value="ECO:0007669"/>
    <property type="project" value="UniProtKB-KW"/>
</dbReference>
<evidence type="ECO:0000256" key="1">
    <source>
        <dbReference type="ARBA" id="ARBA00022679"/>
    </source>
</evidence>
<dbReference type="EMBL" id="JAQNDL010000004">
    <property type="protein sequence ID" value="MDC0722713.1"/>
    <property type="molecule type" value="Genomic_DNA"/>
</dbReference>
<dbReference type="PANTHER" id="PTHR43289">
    <property type="entry name" value="MITOGEN-ACTIVATED PROTEIN KINASE KINASE KINASE 20-RELATED"/>
    <property type="match status" value="1"/>
</dbReference>
<dbReference type="InterPro" id="IPR017441">
    <property type="entry name" value="Protein_kinase_ATP_BS"/>
</dbReference>
<evidence type="ECO:0000256" key="3">
    <source>
        <dbReference type="ARBA" id="ARBA00022777"/>
    </source>
</evidence>
<dbReference type="Gene3D" id="1.25.40.10">
    <property type="entry name" value="Tetratricopeptide repeat domain"/>
    <property type="match status" value="3"/>
</dbReference>
<organism evidence="8 9">
    <name type="scientific">Nannocystis bainbridge</name>
    <dbReference type="NCBI Taxonomy" id="2995303"/>
    <lineage>
        <taxon>Bacteria</taxon>
        <taxon>Pseudomonadati</taxon>
        <taxon>Myxococcota</taxon>
        <taxon>Polyangia</taxon>
        <taxon>Nannocystales</taxon>
        <taxon>Nannocystaceae</taxon>
        <taxon>Nannocystis</taxon>
    </lineage>
</organism>
<dbReference type="InterPro" id="IPR008271">
    <property type="entry name" value="Ser/Thr_kinase_AS"/>
</dbReference>
<evidence type="ECO:0000259" key="7">
    <source>
        <dbReference type="PROSITE" id="PS50011"/>
    </source>
</evidence>
<keyword evidence="2 5" id="KW-0547">Nucleotide-binding</keyword>
<evidence type="ECO:0000256" key="6">
    <source>
        <dbReference type="SAM" id="MobiDB-lite"/>
    </source>
</evidence>
<comment type="caution">
    <text evidence="8">The sequence shown here is derived from an EMBL/GenBank/DDBJ whole genome shotgun (WGS) entry which is preliminary data.</text>
</comment>
<keyword evidence="4 5" id="KW-0067">ATP-binding</keyword>
<dbReference type="SUPFAM" id="SSF56112">
    <property type="entry name" value="Protein kinase-like (PK-like)"/>
    <property type="match status" value="1"/>
</dbReference>
<evidence type="ECO:0000256" key="5">
    <source>
        <dbReference type="PROSITE-ProRule" id="PRU10141"/>
    </source>
</evidence>
<gene>
    <name evidence="8" type="ORF">POL25_37840</name>
</gene>
<evidence type="ECO:0000313" key="9">
    <source>
        <dbReference type="Proteomes" id="UP001221686"/>
    </source>
</evidence>
<dbReference type="Pfam" id="PF13424">
    <property type="entry name" value="TPR_12"/>
    <property type="match status" value="3"/>
</dbReference>
<feature type="region of interest" description="Disordered" evidence="6">
    <location>
        <begin position="232"/>
        <end position="256"/>
    </location>
</feature>
<keyword evidence="1" id="KW-0808">Transferase</keyword>
<dbReference type="InterPro" id="IPR011009">
    <property type="entry name" value="Kinase-like_dom_sf"/>
</dbReference>
<dbReference type="SMART" id="SM00028">
    <property type="entry name" value="TPR"/>
    <property type="match status" value="6"/>
</dbReference>
<feature type="region of interest" description="Disordered" evidence="6">
    <location>
        <begin position="12"/>
        <end position="41"/>
    </location>
</feature>
<dbReference type="PROSITE" id="PS00107">
    <property type="entry name" value="PROTEIN_KINASE_ATP"/>
    <property type="match status" value="1"/>
</dbReference>
<reference evidence="8 9" key="1">
    <citation type="submission" date="2022-11" db="EMBL/GenBank/DDBJ databases">
        <title>Minimal conservation of predation-associated metabolite biosynthetic gene clusters underscores biosynthetic potential of Myxococcota including descriptions for ten novel species: Archangium lansinium sp. nov., Myxococcus landrumus sp. nov., Nannocystis bai.</title>
        <authorList>
            <person name="Ahearne A."/>
            <person name="Stevens C."/>
            <person name="Dowd S."/>
        </authorList>
    </citation>
    <scope>NUCLEOTIDE SEQUENCE [LARGE SCALE GENOMIC DNA]</scope>
    <source>
        <strain evidence="8 9">BB15-2</strain>
    </source>
</reference>
<keyword evidence="9" id="KW-1185">Reference proteome</keyword>
<dbReference type="SUPFAM" id="SSF48452">
    <property type="entry name" value="TPR-like"/>
    <property type="match status" value="2"/>
</dbReference>
<dbReference type="PROSITE" id="PS50011">
    <property type="entry name" value="PROTEIN_KINASE_DOM"/>
    <property type="match status" value="1"/>
</dbReference>
<dbReference type="CDD" id="cd14014">
    <property type="entry name" value="STKc_PknB_like"/>
    <property type="match status" value="1"/>
</dbReference>
<feature type="compositionally biased region" description="Low complexity" evidence="6">
    <location>
        <begin position="241"/>
        <end position="250"/>
    </location>
</feature>
<keyword evidence="3 8" id="KW-0418">Kinase</keyword>
<dbReference type="Pfam" id="PF00069">
    <property type="entry name" value="Pkinase"/>
    <property type="match status" value="1"/>
</dbReference>
<dbReference type="Gene3D" id="1.10.510.10">
    <property type="entry name" value="Transferase(Phosphotransferase) domain 1"/>
    <property type="match status" value="1"/>
</dbReference>
<evidence type="ECO:0000256" key="2">
    <source>
        <dbReference type="ARBA" id="ARBA00022741"/>
    </source>
</evidence>
<dbReference type="PANTHER" id="PTHR43289:SF6">
    <property type="entry name" value="SERINE_THREONINE-PROTEIN KINASE NEKL-3"/>
    <property type="match status" value="1"/>
</dbReference>
<name>A0ABT5EBA8_9BACT</name>
<feature type="domain" description="Protein kinase" evidence="7">
    <location>
        <begin position="70"/>
        <end position="400"/>
    </location>
</feature>
<proteinExistence type="predicted"/>
<dbReference type="InterPro" id="IPR019734">
    <property type="entry name" value="TPR_rpt"/>
</dbReference>
<sequence length="998" mass="106309">MPWYHAGVGEAARTGEGPFTGGPPSARSTAGSLPALDHSHLTGGETLAESPAIDEVQALQFERGAAIERYTVLERIGAGAMGVVYTAYDPRLDRRVALKIMHARPGHHADEIVGRLLREAQALARLQHPNVVVIYDANRIGELVYLTMELVDGSNLSRWLKDGKRTSAEILDTFAAAGRGLAAAHKAGIVHRDFKPDNVLVGRDGRVRVVDFGIARGADGPEFTAVPTDMSENISTPPSPGASASLSPFATTDRGNELAPLADTDPGAARLQAAALAPPKPEQGLESAIAGLSSLRLTRTGALVGTPAYMAPEQHMGARVDARADQFAFAVALFEALFKAHPFPAKNYVQLTTSVLGGKIDATPVRTSVPLHVRRAILRALSVEPNHRFESMDAMLVALVPADRRRRTIAGAVAVAGVAAAVTGGIVWAQVKPPGCEGADRHLVGVWDEAIKDRTRQAFLETGQPYAARAAETASAALDQYAASWVDMRREVCTASLVHHEQSPLLLDRRMACLDRHLEQLQATAAVFAEADREVVQRAAVAVEALPDLRACADAEQLMLGPNRSLASREEVARLDGILAHAVAKRHAAKYAAAQGLAERALQEGKAIGAAAIEARALVTLGQIAADQGRFAQAVELHTRAIAAAEAGAIDPVRGLAMAELGLVLGALQQRHAEGERLLLLAAATDMRVGAGATEQARRDISLGIVQTARGQHDVARQTLLAAVEVLRAAPNSSRLLQLAAFNALGSLEDKSGRDEAARKYFGDALALAEDRLGPDHPDVASVLNNIGVLEWRAGRGSEAVAALERALDIRVRTLGPDHPEIASSRMNLGNALLAIGDYARASGYFEAAAGVLRRASGLEPRLVDALYNLANSHHLQEDYARAVPIYEEALARSQAVFGAEDPEVAYPLHGLGVALVELGRLEEARPLLERALTIRTRKDVQPLDLGELRFALARAVAGRDRPRALTLASQARADYAVEQMDDEVSRVDAWLLAHVAR</sequence>
<dbReference type="Gene3D" id="3.30.200.20">
    <property type="entry name" value="Phosphorylase Kinase, domain 1"/>
    <property type="match status" value="1"/>
</dbReference>
<dbReference type="RefSeq" id="WP_272091253.1">
    <property type="nucleotide sequence ID" value="NZ_JAQNDL010000004.1"/>
</dbReference>